<dbReference type="InterPro" id="IPR027417">
    <property type="entry name" value="P-loop_NTPase"/>
</dbReference>
<dbReference type="eggNOG" id="COG1131">
    <property type="taxonomic scope" value="Bacteria"/>
</dbReference>
<dbReference type="HOGENOM" id="CLU_000604_1_2_9"/>
<reference evidence="6" key="1">
    <citation type="submission" date="2007-10" db="EMBL/GenBank/DDBJ databases">
        <title>Complete genome of Alkaliphilus oremlandii OhILAs.</title>
        <authorList>
            <person name="Copeland A."/>
            <person name="Lucas S."/>
            <person name="Lapidus A."/>
            <person name="Barry K."/>
            <person name="Detter J.C."/>
            <person name="Glavina del Rio T."/>
            <person name="Hammon N."/>
            <person name="Israni S."/>
            <person name="Dalin E."/>
            <person name="Tice H."/>
            <person name="Pitluck S."/>
            <person name="Chain P."/>
            <person name="Malfatti S."/>
            <person name="Shin M."/>
            <person name="Vergez L."/>
            <person name="Schmutz J."/>
            <person name="Larimer F."/>
            <person name="Land M."/>
            <person name="Hauser L."/>
            <person name="Kyrpides N."/>
            <person name="Mikhailova N."/>
            <person name="Stolz J.F."/>
            <person name="Dawson A."/>
            <person name="Fisher E."/>
            <person name="Crable B."/>
            <person name="Perera E."/>
            <person name="Lisak J."/>
            <person name="Ranganathan M."/>
            <person name="Basu P."/>
            <person name="Richardson P."/>
        </authorList>
    </citation>
    <scope>NUCLEOTIDE SEQUENCE [LARGE SCALE GENOMIC DNA]</scope>
    <source>
        <strain evidence="6">OhILAs</strain>
    </source>
</reference>
<dbReference type="Proteomes" id="UP000000269">
    <property type="component" value="Chromosome"/>
</dbReference>
<organism evidence="5 6">
    <name type="scientific">Alkaliphilus oremlandii (strain OhILAs)</name>
    <name type="common">Clostridium oremlandii (strain OhILAs)</name>
    <dbReference type="NCBI Taxonomy" id="350688"/>
    <lineage>
        <taxon>Bacteria</taxon>
        <taxon>Bacillati</taxon>
        <taxon>Bacillota</taxon>
        <taxon>Clostridia</taxon>
        <taxon>Peptostreptococcales</taxon>
        <taxon>Natronincolaceae</taxon>
        <taxon>Alkaliphilus</taxon>
    </lineage>
</organism>
<evidence type="ECO:0000256" key="3">
    <source>
        <dbReference type="ARBA" id="ARBA00022840"/>
    </source>
</evidence>
<dbReference type="SMART" id="SM00382">
    <property type="entry name" value="AAA"/>
    <property type="match status" value="1"/>
</dbReference>
<dbReference type="Gene3D" id="3.40.50.300">
    <property type="entry name" value="P-loop containing nucleotide triphosphate hydrolases"/>
    <property type="match status" value="1"/>
</dbReference>
<dbReference type="Pfam" id="PF00005">
    <property type="entry name" value="ABC_tran"/>
    <property type="match status" value="1"/>
</dbReference>
<dbReference type="GO" id="GO:0016887">
    <property type="term" value="F:ATP hydrolysis activity"/>
    <property type="evidence" value="ECO:0007669"/>
    <property type="project" value="InterPro"/>
</dbReference>
<dbReference type="STRING" id="350688.Clos_0708"/>
<sequence>MSALLELKNVGKKYKEFELKDISFQLEKGYIMGFIGPNGAGKSTTIKLMMNLLKKDQGEIKIFGMDYREKESEIKQRIGFVYDENYFYEELSMIEMKKIIAPFYNNWDEKAFQRYVEDFNLSPKQKIKELSKGMKMKYSLALALSHNADLIIMDEPTSGLDPIIRNELLDILYTIIQDEEKGILFSTHNTSDLDKIADYITFINNGEMVFSRPKDEILEQYKIIKGGKEILNASTREKLVGIKEHGVGFEALTRSSDVLRKEFGNRIVIEEPCLEDIMLYTVRGRQRV</sequence>
<evidence type="ECO:0000313" key="6">
    <source>
        <dbReference type="Proteomes" id="UP000000269"/>
    </source>
</evidence>
<evidence type="ECO:0000313" key="5">
    <source>
        <dbReference type="EMBL" id="ABW18267.1"/>
    </source>
</evidence>
<accession>A8MMA0</accession>
<evidence type="ECO:0000259" key="4">
    <source>
        <dbReference type="PROSITE" id="PS50893"/>
    </source>
</evidence>
<feature type="domain" description="ABC transporter" evidence="4">
    <location>
        <begin position="5"/>
        <end position="230"/>
    </location>
</feature>
<gene>
    <name evidence="5" type="ordered locus">Clos_0708</name>
</gene>
<protein>
    <submittedName>
        <fullName evidence="5">ABC transporter related</fullName>
    </submittedName>
</protein>
<keyword evidence="3" id="KW-0067">ATP-binding</keyword>
<dbReference type="RefSeq" id="WP_012158581.1">
    <property type="nucleotide sequence ID" value="NC_009922.1"/>
</dbReference>
<dbReference type="PANTHER" id="PTHR42939:SF3">
    <property type="entry name" value="ABC TRANSPORTER ATP-BINDING COMPONENT"/>
    <property type="match status" value="1"/>
</dbReference>
<dbReference type="InterPro" id="IPR017871">
    <property type="entry name" value="ABC_transporter-like_CS"/>
</dbReference>
<dbReference type="CDD" id="cd03230">
    <property type="entry name" value="ABC_DR_subfamily_A"/>
    <property type="match status" value="1"/>
</dbReference>
<dbReference type="GO" id="GO:0005524">
    <property type="term" value="F:ATP binding"/>
    <property type="evidence" value="ECO:0007669"/>
    <property type="project" value="UniProtKB-KW"/>
</dbReference>
<name>A8MMA0_ALKOO</name>
<evidence type="ECO:0000256" key="2">
    <source>
        <dbReference type="ARBA" id="ARBA00022741"/>
    </source>
</evidence>
<dbReference type="PROSITE" id="PS00211">
    <property type="entry name" value="ABC_TRANSPORTER_1"/>
    <property type="match status" value="1"/>
</dbReference>
<dbReference type="SUPFAM" id="SSF52540">
    <property type="entry name" value="P-loop containing nucleoside triphosphate hydrolases"/>
    <property type="match status" value="1"/>
</dbReference>
<dbReference type="InterPro" id="IPR003439">
    <property type="entry name" value="ABC_transporter-like_ATP-bd"/>
</dbReference>
<dbReference type="PANTHER" id="PTHR42939">
    <property type="entry name" value="ABC TRANSPORTER ATP-BINDING PROTEIN ALBC-RELATED"/>
    <property type="match status" value="1"/>
</dbReference>
<dbReference type="InterPro" id="IPR003593">
    <property type="entry name" value="AAA+_ATPase"/>
</dbReference>
<dbReference type="PROSITE" id="PS50893">
    <property type="entry name" value="ABC_TRANSPORTER_2"/>
    <property type="match status" value="1"/>
</dbReference>
<evidence type="ECO:0000256" key="1">
    <source>
        <dbReference type="ARBA" id="ARBA00022448"/>
    </source>
</evidence>
<dbReference type="KEGG" id="aoe:Clos_0708"/>
<keyword evidence="2" id="KW-0547">Nucleotide-binding</keyword>
<dbReference type="AlphaFoldDB" id="A8MMA0"/>
<keyword evidence="1" id="KW-0813">Transport</keyword>
<proteinExistence type="predicted"/>
<keyword evidence="6" id="KW-1185">Reference proteome</keyword>
<dbReference type="OrthoDB" id="9804819at2"/>
<dbReference type="InterPro" id="IPR051782">
    <property type="entry name" value="ABC_Transporter_VariousFunc"/>
</dbReference>
<dbReference type="EMBL" id="CP000853">
    <property type="protein sequence ID" value="ABW18267.1"/>
    <property type="molecule type" value="Genomic_DNA"/>
</dbReference>